<organism evidence="9 10">
    <name type="scientific">Oceanidesulfovibrio marinus</name>
    <dbReference type="NCBI Taxonomy" id="370038"/>
    <lineage>
        <taxon>Bacteria</taxon>
        <taxon>Pseudomonadati</taxon>
        <taxon>Thermodesulfobacteriota</taxon>
        <taxon>Desulfovibrionia</taxon>
        <taxon>Desulfovibrionales</taxon>
        <taxon>Desulfovibrionaceae</taxon>
        <taxon>Oceanidesulfovibrio</taxon>
    </lineage>
</organism>
<dbReference type="SMART" id="SM00244">
    <property type="entry name" value="PHB"/>
    <property type="match status" value="1"/>
</dbReference>
<evidence type="ECO:0000313" key="11">
    <source>
        <dbReference type="Proteomes" id="UP000503251"/>
    </source>
</evidence>
<evidence type="ECO:0000259" key="7">
    <source>
        <dbReference type="SMART" id="SM00244"/>
    </source>
</evidence>
<keyword evidence="11" id="KW-1185">Reference proteome</keyword>
<dbReference type="GO" id="GO:0008233">
    <property type="term" value="F:peptidase activity"/>
    <property type="evidence" value="ECO:0007669"/>
    <property type="project" value="UniProtKB-KW"/>
</dbReference>
<accession>A0A6P1ZMA4</accession>
<dbReference type="SUPFAM" id="SSF117892">
    <property type="entry name" value="Band 7/SPFH domain"/>
    <property type="match status" value="1"/>
</dbReference>
<reference evidence="8 11" key="2">
    <citation type="submission" date="2019-04" db="EMBL/GenBank/DDBJ databases">
        <title>Isolation and culture of sulfate reducing bacteria from the cold seep of the South China Sea.</title>
        <authorList>
            <person name="Sun C."/>
            <person name="Liu R."/>
        </authorList>
    </citation>
    <scope>NUCLEOTIDE SEQUENCE [LARGE SCALE GENOMIC DNA]</scope>
    <source>
        <strain evidence="8 11">CS1</strain>
    </source>
</reference>
<dbReference type="InterPro" id="IPR036013">
    <property type="entry name" value="Band_7/SPFH_dom_sf"/>
</dbReference>
<dbReference type="NCBIfam" id="TIGR01932">
    <property type="entry name" value="hflC"/>
    <property type="match status" value="1"/>
</dbReference>
<evidence type="ECO:0000313" key="9">
    <source>
        <dbReference type="EMBL" id="TVM36650.1"/>
    </source>
</evidence>
<gene>
    <name evidence="9" type="primary">hflC</name>
    <name evidence="9" type="ORF">DQK91_01645</name>
    <name evidence="8" type="ORF">E8L03_08300</name>
</gene>
<feature type="domain" description="Band 7" evidence="7">
    <location>
        <begin position="20"/>
        <end position="182"/>
    </location>
</feature>
<keyword evidence="3" id="KW-0812">Transmembrane</keyword>
<dbReference type="CDD" id="cd03405">
    <property type="entry name" value="SPFH_HflC"/>
    <property type="match status" value="1"/>
</dbReference>
<name>A0A6P1ZMA4_9BACT</name>
<keyword evidence="4" id="KW-1133">Transmembrane helix</keyword>
<evidence type="ECO:0000256" key="5">
    <source>
        <dbReference type="ARBA" id="ARBA00023136"/>
    </source>
</evidence>
<comment type="subcellular location">
    <subcellularLocation>
        <location evidence="1">Membrane</location>
        <topology evidence="1">Single-pass membrane protein</topology>
    </subcellularLocation>
</comment>
<evidence type="ECO:0000256" key="4">
    <source>
        <dbReference type="ARBA" id="ARBA00022989"/>
    </source>
</evidence>
<dbReference type="PANTHER" id="PTHR42911">
    <property type="entry name" value="MODULATOR OF FTSH PROTEASE HFLC"/>
    <property type="match status" value="1"/>
</dbReference>
<evidence type="ECO:0000256" key="1">
    <source>
        <dbReference type="ARBA" id="ARBA00004167"/>
    </source>
</evidence>
<dbReference type="AlphaFoldDB" id="A0A6P1ZMA4"/>
<dbReference type="PRINTS" id="PR00721">
    <property type="entry name" value="STOMATIN"/>
</dbReference>
<comment type="similarity">
    <text evidence="2 6">Belongs to the band 7/mec-2 family. HflC subfamily.</text>
</comment>
<dbReference type="Gene3D" id="3.30.479.30">
    <property type="entry name" value="Band 7 domain"/>
    <property type="match status" value="1"/>
</dbReference>
<dbReference type="GO" id="GO:0016020">
    <property type="term" value="C:membrane"/>
    <property type="evidence" value="ECO:0007669"/>
    <property type="project" value="UniProtKB-SubCell"/>
</dbReference>
<dbReference type="InterPro" id="IPR001107">
    <property type="entry name" value="Band_7"/>
</dbReference>
<evidence type="ECO:0000256" key="2">
    <source>
        <dbReference type="ARBA" id="ARBA00007862"/>
    </source>
</evidence>
<evidence type="ECO:0000256" key="3">
    <source>
        <dbReference type="ARBA" id="ARBA00022692"/>
    </source>
</evidence>
<dbReference type="GO" id="GO:0006508">
    <property type="term" value="P:proteolysis"/>
    <property type="evidence" value="ECO:0007669"/>
    <property type="project" value="UniProtKB-KW"/>
</dbReference>
<keyword evidence="9" id="KW-0645">Protease</keyword>
<dbReference type="EMBL" id="QMIF01000001">
    <property type="protein sequence ID" value="TVM36650.1"/>
    <property type="molecule type" value="Genomic_DNA"/>
</dbReference>
<dbReference type="OrthoDB" id="9812991at2"/>
<protein>
    <recommendedName>
        <fullName evidence="6">Protein HflC</fullName>
    </recommendedName>
</protein>
<dbReference type="RefSeq" id="WP_144233688.1">
    <property type="nucleotide sequence ID" value="NZ_CP039543.1"/>
</dbReference>
<dbReference type="Proteomes" id="UP000503251">
    <property type="component" value="Chromosome"/>
</dbReference>
<dbReference type="Pfam" id="PF01145">
    <property type="entry name" value="Band_7"/>
    <property type="match status" value="1"/>
</dbReference>
<dbReference type="EMBL" id="CP039543">
    <property type="protein sequence ID" value="QJT08930.1"/>
    <property type="molecule type" value="Genomic_DNA"/>
</dbReference>
<sequence>MKRSGILLILLFVVLFVASQVFFTVRQTQYAIVLQLGKPVGSTLEPGLHYKKPLIQTVEFFDKRIQDYDMQPTEVLTSDKKNLVVDNYFKWRITNPLQFYRTVRTIQGARARLEDVVYSELREALGRHTLTEIVAKERGAIMEQITDEASELVARYGVELLDVRIKRTELPPQNEQAIFNRMRAERERQAKQYRSEGREEAAKIRSSAERDRSVIIAEAKRQADEIRGEGEAEAVKIYAGALEQGPEFFAFQRSLEAYRKSFGNNTRLLLTPENEFLHYFK</sequence>
<evidence type="ECO:0000256" key="6">
    <source>
        <dbReference type="PIRNR" id="PIRNR005651"/>
    </source>
</evidence>
<keyword evidence="9" id="KW-0378">Hydrolase</keyword>
<dbReference type="PANTHER" id="PTHR42911:SF1">
    <property type="entry name" value="MODULATOR OF FTSH PROTEASE HFLC"/>
    <property type="match status" value="1"/>
</dbReference>
<keyword evidence="5" id="KW-0472">Membrane</keyword>
<comment type="function">
    <text evidence="6">HflC and HflK could regulate a protease.</text>
</comment>
<reference evidence="9 10" key="1">
    <citation type="submission" date="2018-06" db="EMBL/GenBank/DDBJ databases">
        <title>Complete genome of Desulfovibrio marinus P48SEP.</title>
        <authorList>
            <person name="Crispim J.S."/>
            <person name="Vidigal P.M.P."/>
            <person name="Silva L.C.F."/>
            <person name="Araujo L.C."/>
            <person name="Laguardia C.N."/>
            <person name="Dias R.S."/>
            <person name="Sousa M.P."/>
            <person name="Paula S.O."/>
            <person name="Silva C."/>
        </authorList>
    </citation>
    <scope>NUCLEOTIDE SEQUENCE [LARGE SCALE GENOMIC DNA]</scope>
    <source>
        <strain evidence="9 10">P48SEP</strain>
    </source>
</reference>
<evidence type="ECO:0000313" key="10">
    <source>
        <dbReference type="Proteomes" id="UP000434052"/>
    </source>
</evidence>
<dbReference type="InterPro" id="IPR001972">
    <property type="entry name" value="Stomatin_HflK_fam"/>
</dbReference>
<dbReference type="Proteomes" id="UP000434052">
    <property type="component" value="Unassembled WGS sequence"/>
</dbReference>
<proteinExistence type="inferred from homology"/>
<dbReference type="PIRSF" id="PIRSF005651">
    <property type="entry name" value="HflC"/>
    <property type="match status" value="1"/>
</dbReference>
<evidence type="ECO:0000313" key="8">
    <source>
        <dbReference type="EMBL" id="QJT08930.1"/>
    </source>
</evidence>
<dbReference type="InterPro" id="IPR010200">
    <property type="entry name" value="HflC"/>
</dbReference>